<evidence type="ECO:0000313" key="1">
    <source>
        <dbReference type="EMBL" id="MBA0088164.1"/>
    </source>
</evidence>
<organism evidence="1 2">
    <name type="scientific">Candidatus Acidiferrum panamense</name>
    <dbReference type="NCBI Taxonomy" id="2741543"/>
    <lineage>
        <taxon>Bacteria</taxon>
        <taxon>Pseudomonadati</taxon>
        <taxon>Acidobacteriota</taxon>
        <taxon>Terriglobia</taxon>
        <taxon>Candidatus Acidiferrales</taxon>
        <taxon>Candidatus Acidiferrum</taxon>
    </lineage>
</organism>
<gene>
    <name evidence="1" type="ORF">HRJ53_24530</name>
</gene>
<evidence type="ECO:0000313" key="2">
    <source>
        <dbReference type="Proteomes" id="UP000567293"/>
    </source>
</evidence>
<accession>A0A7V8NV94</accession>
<keyword evidence="2" id="KW-1185">Reference proteome</keyword>
<dbReference type="Proteomes" id="UP000567293">
    <property type="component" value="Unassembled WGS sequence"/>
</dbReference>
<sequence length="185" mass="18688">MGNTPATQVAAVGIRQIANGQSTLFLQRFTDVSSTGNLIEGWNAADNFQTLKIDTFGNITANAFYSQNPSTQVNSVINVKQPVNGLPAVVIQRNTDSGPSGNLMACVNVANNLVIASIDTGGNVLGASVIAYSNAPAVGAGNVAIGGTTATTATAGANGAVPAQVAGYININVAGTAMKLPYFNT</sequence>
<proteinExistence type="predicted"/>
<protein>
    <submittedName>
        <fullName evidence="1">Uncharacterized protein</fullName>
    </submittedName>
</protein>
<reference evidence="1" key="1">
    <citation type="submission" date="2020-06" db="EMBL/GenBank/DDBJ databases">
        <title>Legume-microbial interactions unlock mineral nutrients during tropical forest succession.</title>
        <authorList>
            <person name="Epihov D.Z."/>
        </authorList>
    </citation>
    <scope>NUCLEOTIDE SEQUENCE [LARGE SCALE GENOMIC DNA]</scope>
    <source>
        <strain evidence="1">Pan2503</strain>
    </source>
</reference>
<dbReference type="AlphaFoldDB" id="A0A7V8NV94"/>
<name>A0A7V8NV94_9BACT</name>
<dbReference type="EMBL" id="JACDQQ010002375">
    <property type="protein sequence ID" value="MBA0088164.1"/>
    <property type="molecule type" value="Genomic_DNA"/>
</dbReference>
<comment type="caution">
    <text evidence="1">The sequence shown here is derived from an EMBL/GenBank/DDBJ whole genome shotgun (WGS) entry which is preliminary data.</text>
</comment>